<dbReference type="EMBL" id="ACBX02000015">
    <property type="protein sequence ID" value="EFB35341.1"/>
    <property type="molecule type" value="Genomic_DNA"/>
</dbReference>
<sequence>MYSFFALKNEKGFEALGPKGFGYLYYASNRNLASKPAAKIHLFFE</sequence>
<comment type="caution">
    <text evidence="1">The sequence shown here is derived from an EMBL/GenBank/DDBJ whole genome shotgun (WGS) entry which is preliminary data.</text>
</comment>
<dbReference type="HOGENOM" id="CLU_3203460_0_0_10"/>
<dbReference type="AlphaFoldDB" id="D1PCS2"/>
<proteinExistence type="predicted"/>
<dbReference type="Proteomes" id="UP000004477">
    <property type="component" value="Unassembled WGS sequence"/>
</dbReference>
<keyword evidence="2" id="KW-1185">Reference proteome</keyword>
<reference evidence="1" key="1">
    <citation type="submission" date="2009-11" db="EMBL/GenBank/DDBJ databases">
        <authorList>
            <person name="Weinstock G."/>
            <person name="Sodergren E."/>
            <person name="Clifton S."/>
            <person name="Fulton L."/>
            <person name="Fulton B."/>
            <person name="Courtney L."/>
            <person name="Fronick C."/>
            <person name="Harrison M."/>
            <person name="Strong C."/>
            <person name="Farmer C."/>
            <person name="Delahaunty K."/>
            <person name="Markovic C."/>
            <person name="Hall O."/>
            <person name="Minx P."/>
            <person name="Tomlinson C."/>
            <person name="Mitreva M."/>
            <person name="Nelson J."/>
            <person name="Hou S."/>
            <person name="Wollam A."/>
            <person name="Pepin K.H."/>
            <person name="Johnson M."/>
            <person name="Bhonagiri V."/>
            <person name="Nash W.E."/>
            <person name="Warren W."/>
            <person name="Chinwalla A."/>
            <person name="Mardis E.R."/>
            <person name="Wilson R.K."/>
        </authorList>
    </citation>
    <scope>NUCLEOTIDE SEQUENCE [LARGE SCALE GENOMIC DNA]</scope>
    <source>
        <strain evidence="1">DSM 18205</strain>
    </source>
</reference>
<organism evidence="1 2">
    <name type="scientific">Segatella copri DSM 18205</name>
    <dbReference type="NCBI Taxonomy" id="537011"/>
    <lineage>
        <taxon>Bacteria</taxon>
        <taxon>Pseudomonadati</taxon>
        <taxon>Bacteroidota</taxon>
        <taxon>Bacteroidia</taxon>
        <taxon>Bacteroidales</taxon>
        <taxon>Prevotellaceae</taxon>
        <taxon>Segatella</taxon>
    </lineage>
</organism>
<accession>D1PCS2</accession>
<protein>
    <submittedName>
        <fullName evidence="1">Uncharacterized protein</fullName>
    </submittedName>
</protein>
<name>D1PCS2_9BACT</name>
<gene>
    <name evidence="1" type="ORF">PREVCOP_05007</name>
</gene>
<dbReference type="STRING" id="537011.PREVCOP_05007"/>
<dbReference type="PaxDb" id="537011-PREVCOP_05007"/>
<evidence type="ECO:0000313" key="2">
    <source>
        <dbReference type="Proteomes" id="UP000004477"/>
    </source>
</evidence>
<evidence type="ECO:0000313" key="1">
    <source>
        <dbReference type="EMBL" id="EFB35341.1"/>
    </source>
</evidence>